<feature type="domain" description="Glycosyl hydrolase family 32 C-terminal" evidence="4">
    <location>
        <begin position="451"/>
        <end position="596"/>
    </location>
</feature>
<dbReference type="CDD" id="cd18621">
    <property type="entry name" value="GH32_XdINV-like"/>
    <property type="match status" value="1"/>
</dbReference>
<protein>
    <recommendedName>
        <fullName evidence="4">Glycosyl hydrolase family 32 C-terminal domain-containing protein</fullName>
    </recommendedName>
</protein>
<dbReference type="SUPFAM" id="SSF49899">
    <property type="entry name" value="Concanavalin A-like lectins/glucanases"/>
    <property type="match status" value="1"/>
</dbReference>
<comment type="caution">
    <text evidence="5">The sequence shown here is derived from an EMBL/GenBank/DDBJ whole genome shotgun (WGS) entry which is preliminary data.</text>
</comment>
<proteinExistence type="predicted"/>
<dbReference type="InterPro" id="IPR013189">
    <property type="entry name" value="Glyco_hydro_32_C"/>
</dbReference>
<dbReference type="InterPro" id="IPR013320">
    <property type="entry name" value="ConA-like_dom_sf"/>
</dbReference>
<keyword evidence="2" id="KW-0326">Glycosidase</keyword>
<keyword evidence="1" id="KW-0378">Hydrolase</keyword>
<evidence type="ECO:0000256" key="1">
    <source>
        <dbReference type="ARBA" id="ARBA00022801"/>
    </source>
</evidence>
<dbReference type="PANTHER" id="PTHR42800">
    <property type="entry name" value="EXOINULINASE INUD (AFU_ORTHOLOGUE AFUA_5G00480)"/>
    <property type="match status" value="1"/>
</dbReference>
<gene>
    <name evidence="5" type="ORF">AAF712_002420</name>
</gene>
<sequence>MSSKAFFRLTLLASLFVISQAAEIDYNAAPPNISTLENGTLFHTWRPKAHVLPPSGHVGDPTGHYVDPATGLFHVGYLYTTTANETVPGGGASATTDDFVTYKDISSPDPRFIKPGGINDPIAVFDGTVIAPGYQGKPTFIYTAVSFLPISWTVPYVPGSEAQAIAVSEDGSGQNFTKLERGPVIASAPFGLNVTGWRDPFSFQDSGFDKLLQSKEDSWYLVVSGGEHDVGPAQFLYRQYDSDFMQWEYLGRLWRETVNTTWGDGTWAGRWGFNFEVSNVFRIGAEGADPDGTLFSLVGTEGGKYGVQGGRAQLWAAGDLNPPTNETVSFDVTMAGILDWGASAYAAAGKLVPSSAKASQASGAPDRFIAWLWLTGDFYNSIAFPTKAQGWDSTLLTPRELYVETISNVVDNNAVRETGSWRITNESSTSGTVDIVTLGHKPVREAISAYKSKASNTFTEPDRTLNGNNSTVIPFSQAVPQSKHYVLSASISFPSEARDSPDLRAGFQILSSEQESTTIYYQFSNESFVVDRSNSTAVAQTTEGIDTRNEAGKFRLWDIKDSTGSAKMETLDLQIIVDNSIVEVFANNRFSLSTAVL</sequence>
<dbReference type="InterPro" id="IPR023296">
    <property type="entry name" value="Glyco_hydro_beta-prop_sf"/>
</dbReference>
<dbReference type="Proteomes" id="UP001437256">
    <property type="component" value="Unassembled WGS sequence"/>
</dbReference>
<dbReference type="Gene3D" id="2.60.120.560">
    <property type="entry name" value="Exo-inulinase, domain 1"/>
    <property type="match status" value="1"/>
</dbReference>
<keyword evidence="6" id="KW-1185">Reference proteome</keyword>
<reference evidence="5 6" key="1">
    <citation type="submission" date="2024-05" db="EMBL/GenBank/DDBJ databases">
        <title>A draft genome resource for the thread blight pathogen Marasmius tenuissimus strain MS-2.</title>
        <authorList>
            <person name="Yulfo-Soto G.E."/>
            <person name="Baruah I.K."/>
            <person name="Amoako-Attah I."/>
            <person name="Bukari Y."/>
            <person name="Meinhardt L.W."/>
            <person name="Bailey B.A."/>
            <person name="Cohen S.P."/>
        </authorList>
    </citation>
    <scope>NUCLEOTIDE SEQUENCE [LARGE SCALE GENOMIC DNA]</scope>
    <source>
        <strain evidence="5 6">MS-2</strain>
    </source>
</reference>
<organism evidence="5 6">
    <name type="scientific">Marasmius tenuissimus</name>
    <dbReference type="NCBI Taxonomy" id="585030"/>
    <lineage>
        <taxon>Eukaryota</taxon>
        <taxon>Fungi</taxon>
        <taxon>Dikarya</taxon>
        <taxon>Basidiomycota</taxon>
        <taxon>Agaricomycotina</taxon>
        <taxon>Agaricomycetes</taxon>
        <taxon>Agaricomycetidae</taxon>
        <taxon>Agaricales</taxon>
        <taxon>Marasmiineae</taxon>
        <taxon>Marasmiaceae</taxon>
        <taxon>Marasmius</taxon>
    </lineage>
</organism>
<dbReference type="SUPFAM" id="SSF75005">
    <property type="entry name" value="Arabinanase/levansucrase/invertase"/>
    <property type="match status" value="1"/>
</dbReference>
<dbReference type="Pfam" id="PF08244">
    <property type="entry name" value="Glyco_hydro_32C"/>
    <property type="match status" value="1"/>
</dbReference>
<evidence type="ECO:0000256" key="3">
    <source>
        <dbReference type="SAM" id="SignalP"/>
    </source>
</evidence>
<dbReference type="SMART" id="SM00640">
    <property type="entry name" value="Glyco_32"/>
    <property type="match status" value="1"/>
</dbReference>
<evidence type="ECO:0000313" key="5">
    <source>
        <dbReference type="EMBL" id="KAL0070581.1"/>
    </source>
</evidence>
<evidence type="ECO:0000313" key="6">
    <source>
        <dbReference type="Proteomes" id="UP001437256"/>
    </source>
</evidence>
<name>A0ABR3A9E1_9AGAR</name>
<feature type="chain" id="PRO_5047364546" description="Glycosyl hydrolase family 32 C-terminal domain-containing protein" evidence="3">
    <location>
        <begin position="22"/>
        <end position="597"/>
    </location>
</feature>
<keyword evidence="3" id="KW-0732">Signal</keyword>
<accession>A0ABR3A9E1</accession>
<evidence type="ECO:0000259" key="4">
    <source>
        <dbReference type="Pfam" id="PF08244"/>
    </source>
</evidence>
<dbReference type="Gene3D" id="2.115.10.20">
    <property type="entry name" value="Glycosyl hydrolase domain, family 43"/>
    <property type="match status" value="1"/>
</dbReference>
<dbReference type="PANTHER" id="PTHR42800:SF3">
    <property type="entry name" value="GLYCOSYL HYDROLASE FAMILY 32 N-TERMINAL DOMAIN-CONTAINING PROTEIN"/>
    <property type="match status" value="1"/>
</dbReference>
<dbReference type="InterPro" id="IPR001362">
    <property type="entry name" value="Glyco_hydro_32"/>
</dbReference>
<evidence type="ECO:0000256" key="2">
    <source>
        <dbReference type="ARBA" id="ARBA00023295"/>
    </source>
</evidence>
<dbReference type="EMBL" id="JBBXMP010000006">
    <property type="protein sequence ID" value="KAL0070581.1"/>
    <property type="molecule type" value="Genomic_DNA"/>
</dbReference>
<feature type="signal peptide" evidence="3">
    <location>
        <begin position="1"/>
        <end position="21"/>
    </location>
</feature>